<name>A0A9P7V0J9_9AGAR</name>
<dbReference type="RefSeq" id="XP_043014548.1">
    <property type="nucleotide sequence ID" value="XM_043145849.1"/>
</dbReference>
<feature type="compositionally biased region" description="Basic and acidic residues" evidence="1">
    <location>
        <begin position="742"/>
        <end position="755"/>
    </location>
</feature>
<protein>
    <submittedName>
        <fullName evidence="2">Uncharacterized protein</fullName>
    </submittedName>
</protein>
<evidence type="ECO:0000313" key="2">
    <source>
        <dbReference type="EMBL" id="KAG7098078.1"/>
    </source>
</evidence>
<feature type="region of interest" description="Disordered" evidence="1">
    <location>
        <begin position="1"/>
        <end position="47"/>
    </location>
</feature>
<sequence>MVETTSAQAPPHHPSDGQPPHSPPASPNCDLAPDDDEESPTDIPIDWEPLKSHPYIGDLYKVPSHRLVPADAVGQVYVLVATLNKETFRKLQNMESTFVAPTTASDIPEFFHCLDPLTDEGVILRERGGNGSEDRWLTYCNGPNNYGSDLLARAQKVTTDITGPKDAVEPGPKGTAFERQGRAIRLATGPRCYSLGVTDQTQRSLEGPAAGGKVFNHYMAEPALQTHTDILSLGAELAVHGIKRFEPDIYAKHAVQSDLVNAPHVGHDSNVMFARAQLNLASPNDKDCEDVDHPFEVGESSSDESDGSPSEDDQLPAPLPQPQMSDEDSLSDRDSSRHASFNTRRSKRLRKDSNQPSTSTKRRRLQDSTSRGGGGKGGGVRETPAKPAKKGLAKSLGRFGAPHNDPRDSPTTKSALTSLSPPCADVEPDYFLIVEIGIAWRIRGYTTTFFSGLYLHTGMSPGYIASGKEEGSAEHVRINLVLYPVRAQLEGSSSQALFALPKPVINNIAVVTQEMRKPWATTTANVFCNSTTLSTDGIAYMDPESLLRQVSRSIYHYSLAILQQVPVQLLPRIDPEMFLQSISFRIGNERVAADANWTYGPCWSGEDVTPGIKPAYSDGHLPTTPEAWAALFNSDTPTHIPFGNQNIPRAVDEWEALRREVGSTIPYWALKEQKASADQEKAAANGQRKGKKKVVEPIDINMAFARGRPTSKISTSRRKPCVRKSTHDRRELEEDLNGGNEGGRRRGQDHARRNENNAGDGVNANIANIPGQVGEGGGDEGGINGEDEQGTDGLGNGDFIGGSALVPGRGQSAMMETDPENPEPNTVATSVYTQNMWMRRSEPEQLSALAPTASYPLPLETVSCSEFIECLSPQQLQYDLDSKLRLTSQLSPDHPSNLDDCLPRPDASIKALTASYHSLLTLDVHVQLMRNVIHFNVMLINVMVCEWISDTIRGLLEPDSPFDRLYQHVQLWVETQTAQGAVLHPSDYFPDMGFDAESAEEVDLRQFYPRTKRYALAAHHLAIRVVLRWIHWPISSYRVSMHRAHFTRLLLDHVDASVLWLEGTYHAWTNLDKVVDAPVTVESLSRWAVSVLAPHNICLGCSEEKVLLQRINLLMTSRALRSTIYNSSVQASLVSVEESVGRVHTLCSDDLFSATDAIIDKLRLDRYYCKLYALLPLTSPPYLGIAHIVKVVEDQPFSEWIKFVQYVAEDADKRLPFRDLAPSRQRILSSSSIFSSPYQEPHLRTKEGFFSALIYRGVTHNTRFLLSEEYPGVFYDLDHWLSVYTPLQPLHPQQYFCNMQAYFTACSSRSVENISKYWRAVQRSELTDWLTGHNVQFGTVYRLLLKATIPSGIKSKSRHRIKAFPGMGYLSIYLLCADYAAAGVIAMPTFDELATVLLDVSGGALKGLRNLGFHCESVEKTSAALSAVDRVLRDLFRDTELAQMNYNLLTLEHSLCKDGVLEGSVFNALYGRFVKLHGSAEHRWY</sequence>
<evidence type="ECO:0000313" key="3">
    <source>
        <dbReference type="Proteomes" id="UP001049176"/>
    </source>
</evidence>
<dbReference type="OrthoDB" id="2934473at2759"/>
<dbReference type="KEGG" id="more:E1B28_000052"/>
<feature type="region of interest" description="Disordered" evidence="1">
    <location>
        <begin position="703"/>
        <end position="825"/>
    </location>
</feature>
<feature type="region of interest" description="Disordered" evidence="1">
    <location>
        <begin position="283"/>
        <end position="420"/>
    </location>
</feature>
<dbReference type="EMBL" id="CM032181">
    <property type="protein sequence ID" value="KAG7098078.1"/>
    <property type="molecule type" value="Genomic_DNA"/>
</dbReference>
<accession>A0A9P7V0J9</accession>
<evidence type="ECO:0000256" key="1">
    <source>
        <dbReference type="SAM" id="MobiDB-lite"/>
    </source>
</evidence>
<feature type="compositionally biased region" description="Basic residues" evidence="1">
    <location>
        <begin position="715"/>
        <end position="727"/>
    </location>
</feature>
<feature type="compositionally biased region" description="Acidic residues" evidence="1">
    <location>
        <begin position="301"/>
        <end position="314"/>
    </location>
</feature>
<comment type="caution">
    <text evidence="2">The sequence shown here is derived from an EMBL/GenBank/DDBJ whole genome shotgun (WGS) entry which is preliminary data.</text>
</comment>
<feature type="compositionally biased region" description="Polar residues" evidence="1">
    <location>
        <begin position="411"/>
        <end position="420"/>
    </location>
</feature>
<gene>
    <name evidence="2" type="ORF">E1B28_000052</name>
</gene>
<keyword evidence="3" id="KW-1185">Reference proteome</keyword>
<organism evidence="2 3">
    <name type="scientific">Marasmius oreades</name>
    <name type="common">fairy-ring Marasmius</name>
    <dbReference type="NCBI Taxonomy" id="181124"/>
    <lineage>
        <taxon>Eukaryota</taxon>
        <taxon>Fungi</taxon>
        <taxon>Dikarya</taxon>
        <taxon>Basidiomycota</taxon>
        <taxon>Agaricomycotina</taxon>
        <taxon>Agaricomycetes</taxon>
        <taxon>Agaricomycetidae</taxon>
        <taxon>Agaricales</taxon>
        <taxon>Marasmiineae</taxon>
        <taxon>Marasmiaceae</taxon>
        <taxon>Marasmius</taxon>
    </lineage>
</organism>
<feature type="compositionally biased region" description="Gly residues" evidence="1">
    <location>
        <begin position="371"/>
        <end position="380"/>
    </location>
</feature>
<dbReference type="GeneID" id="66069128"/>
<proteinExistence type="predicted"/>
<feature type="compositionally biased region" description="Gly residues" evidence="1">
    <location>
        <begin position="773"/>
        <end position="784"/>
    </location>
</feature>
<reference evidence="2" key="1">
    <citation type="journal article" date="2021" name="Genome Biol. Evol.">
        <title>The assembled and annotated genome of the fairy-ring fungus Marasmius oreades.</title>
        <authorList>
            <person name="Hiltunen M."/>
            <person name="Ament-Velasquez S.L."/>
            <person name="Johannesson H."/>
        </authorList>
    </citation>
    <scope>NUCLEOTIDE SEQUENCE</scope>
    <source>
        <strain evidence="2">03SP1</strain>
    </source>
</reference>
<dbReference type="Proteomes" id="UP001049176">
    <property type="component" value="Chromosome 1"/>
</dbReference>